<dbReference type="Pfam" id="PF01346">
    <property type="entry name" value="FKBP_N"/>
    <property type="match status" value="1"/>
</dbReference>
<evidence type="ECO:0000256" key="1">
    <source>
        <dbReference type="ARBA" id="ARBA00000971"/>
    </source>
</evidence>
<dbReference type="InterPro" id="IPR008104">
    <property type="entry name" value="INFPOTNTIATR"/>
</dbReference>
<dbReference type="GO" id="GO:0016020">
    <property type="term" value="C:membrane"/>
    <property type="evidence" value="ECO:0007669"/>
    <property type="project" value="InterPro"/>
</dbReference>
<evidence type="ECO:0000259" key="9">
    <source>
        <dbReference type="PROSITE" id="PS50059"/>
    </source>
</evidence>
<evidence type="ECO:0000256" key="8">
    <source>
        <dbReference type="SAM" id="SignalP"/>
    </source>
</evidence>
<dbReference type="EC" id="5.2.1.8" evidence="7"/>
<gene>
    <name evidence="10" type="ORF">ICT70_13500</name>
</gene>
<sequence>MKKFVISVSIIMFVATSGYAATLETEAQKIGYAIGMNIGMNMKMQELDIDPEQVSAGLVAAFKGEPTLMEEDQMAQILMAFQQQMQVRDMEKMAAEATLNTVASQQYLEKNSKKKGVVTTKTGLQYRVLSKGKGASPKADSTVDVHYRGTLVDGTEFDSSYSRGEPATFPVGNVIPGWTEALQLMKEGDKWEIAIPAELAYADQGAPPVIPPSSALIFEVELLKVH</sequence>
<evidence type="ECO:0000313" key="11">
    <source>
        <dbReference type="Proteomes" id="UP000632828"/>
    </source>
</evidence>
<comment type="similarity">
    <text evidence="2 7">Belongs to the FKBP-type PPIase family.</text>
</comment>
<dbReference type="Pfam" id="PF00254">
    <property type="entry name" value="FKBP_C"/>
    <property type="match status" value="1"/>
</dbReference>
<name>A0A8J6QYA7_9BACT</name>
<dbReference type="PANTHER" id="PTHR43811">
    <property type="entry name" value="FKBP-TYPE PEPTIDYL-PROLYL CIS-TRANS ISOMERASE FKPA"/>
    <property type="match status" value="1"/>
</dbReference>
<proteinExistence type="inferred from homology"/>
<dbReference type="AlphaFoldDB" id="A0A8J6QYA7"/>
<dbReference type="PANTHER" id="PTHR43811:SF19">
    <property type="entry name" value="39 KDA FK506-BINDING NUCLEAR PROTEIN"/>
    <property type="match status" value="1"/>
</dbReference>
<dbReference type="InterPro" id="IPR000774">
    <property type="entry name" value="PPIase_FKBP_N"/>
</dbReference>
<dbReference type="Gene3D" id="3.10.50.40">
    <property type="match status" value="1"/>
</dbReference>
<evidence type="ECO:0000256" key="4">
    <source>
        <dbReference type="ARBA" id="ARBA00023110"/>
    </source>
</evidence>
<dbReference type="RefSeq" id="WP_191157517.1">
    <property type="nucleotide sequence ID" value="NZ_JACWUN010000019.1"/>
</dbReference>
<dbReference type="SUPFAM" id="SSF54534">
    <property type="entry name" value="FKBP-like"/>
    <property type="match status" value="1"/>
</dbReference>
<keyword evidence="11" id="KW-1185">Reference proteome</keyword>
<accession>A0A8J6QYA7</accession>
<evidence type="ECO:0000256" key="7">
    <source>
        <dbReference type="RuleBase" id="RU003915"/>
    </source>
</evidence>
<feature type="domain" description="PPIase FKBP-type" evidence="9">
    <location>
        <begin position="140"/>
        <end position="226"/>
    </location>
</feature>
<evidence type="ECO:0000313" key="10">
    <source>
        <dbReference type="EMBL" id="MBD1401676.1"/>
    </source>
</evidence>
<dbReference type="EMBL" id="JACWUN010000019">
    <property type="protein sequence ID" value="MBD1401676.1"/>
    <property type="molecule type" value="Genomic_DNA"/>
</dbReference>
<evidence type="ECO:0000256" key="2">
    <source>
        <dbReference type="ARBA" id="ARBA00006577"/>
    </source>
</evidence>
<organism evidence="10 11">
    <name type="scientific">Pelovirga terrestris</name>
    <dbReference type="NCBI Taxonomy" id="2771352"/>
    <lineage>
        <taxon>Bacteria</taxon>
        <taxon>Pseudomonadati</taxon>
        <taxon>Thermodesulfobacteriota</taxon>
        <taxon>Desulfuromonadia</taxon>
        <taxon>Geobacterales</taxon>
        <taxon>Geobacteraceae</taxon>
        <taxon>Pelovirga</taxon>
    </lineage>
</organism>
<feature type="signal peptide" evidence="8">
    <location>
        <begin position="1"/>
        <end position="20"/>
    </location>
</feature>
<dbReference type="PROSITE" id="PS50059">
    <property type="entry name" value="FKBP_PPIASE"/>
    <property type="match status" value="1"/>
</dbReference>
<comment type="caution">
    <text evidence="10">The sequence shown here is derived from an EMBL/GenBank/DDBJ whole genome shotgun (WGS) entry which is preliminary data.</text>
</comment>
<dbReference type="GO" id="GO:0006457">
    <property type="term" value="P:protein folding"/>
    <property type="evidence" value="ECO:0007669"/>
    <property type="project" value="InterPro"/>
</dbReference>
<evidence type="ECO:0000256" key="3">
    <source>
        <dbReference type="ARBA" id="ARBA00022729"/>
    </source>
</evidence>
<dbReference type="InterPro" id="IPR036944">
    <property type="entry name" value="PPIase_FKBP_N_sf"/>
</dbReference>
<keyword evidence="4 6" id="KW-0697">Rotamase</keyword>
<comment type="catalytic activity">
    <reaction evidence="1 6 7">
        <text>[protein]-peptidylproline (omega=180) = [protein]-peptidylproline (omega=0)</text>
        <dbReference type="Rhea" id="RHEA:16237"/>
        <dbReference type="Rhea" id="RHEA-COMP:10747"/>
        <dbReference type="Rhea" id="RHEA-COMP:10748"/>
        <dbReference type="ChEBI" id="CHEBI:83833"/>
        <dbReference type="ChEBI" id="CHEBI:83834"/>
        <dbReference type="EC" id="5.2.1.8"/>
    </reaction>
</comment>
<protein>
    <recommendedName>
        <fullName evidence="7">Peptidyl-prolyl cis-trans isomerase</fullName>
        <ecNumber evidence="7">5.2.1.8</ecNumber>
    </recommendedName>
</protein>
<reference evidence="10" key="1">
    <citation type="submission" date="2020-09" db="EMBL/GenBank/DDBJ databases">
        <title>Pelobacter alkaliphilus sp. nov., a novel anaerobic arsenate-reducing bacterium from terrestrial mud volcano.</title>
        <authorList>
            <person name="Khomyakova M.A."/>
            <person name="Merkel A.Y."/>
            <person name="Slobodkin A.I."/>
        </authorList>
    </citation>
    <scope>NUCLEOTIDE SEQUENCE</scope>
    <source>
        <strain evidence="10">M08fum</strain>
    </source>
</reference>
<dbReference type="InterPro" id="IPR001179">
    <property type="entry name" value="PPIase_FKBP_dom"/>
</dbReference>
<feature type="chain" id="PRO_5035165931" description="Peptidyl-prolyl cis-trans isomerase" evidence="8">
    <location>
        <begin position="21"/>
        <end position="226"/>
    </location>
</feature>
<dbReference type="PRINTS" id="PR01730">
    <property type="entry name" value="INFPOTNTIATR"/>
</dbReference>
<dbReference type="FunFam" id="3.10.50.40:FF:000045">
    <property type="entry name" value="Peptidyl-prolyl cis-trans isomerase"/>
    <property type="match status" value="1"/>
</dbReference>
<dbReference type="GO" id="GO:0003755">
    <property type="term" value="F:peptidyl-prolyl cis-trans isomerase activity"/>
    <property type="evidence" value="ECO:0007669"/>
    <property type="project" value="UniProtKB-UniRule"/>
</dbReference>
<dbReference type="Proteomes" id="UP000632828">
    <property type="component" value="Unassembled WGS sequence"/>
</dbReference>
<evidence type="ECO:0000256" key="5">
    <source>
        <dbReference type="ARBA" id="ARBA00023235"/>
    </source>
</evidence>
<evidence type="ECO:0000256" key="6">
    <source>
        <dbReference type="PROSITE-ProRule" id="PRU00277"/>
    </source>
</evidence>
<dbReference type="InterPro" id="IPR046357">
    <property type="entry name" value="PPIase_dom_sf"/>
</dbReference>
<keyword evidence="3 8" id="KW-0732">Signal</keyword>
<dbReference type="Gene3D" id="1.10.287.460">
    <property type="entry name" value="Peptidyl-prolyl cis-trans isomerase, FKBP-type, N-terminal domain"/>
    <property type="match status" value="1"/>
</dbReference>
<keyword evidence="5 6" id="KW-0413">Isomerase</keyword>